<feature type="region of interest" description="Disordered" evidence="2">
    <location>
        <begin position="1"/>
        <end position="24"/>
    </location>
</feature>
<protein>
    <submittedName>
        <fullName evidence="4">Alpha/beta hydrolase</fullName>
    </submittedName>
</protein>
<dbReference type="GO" id="GO:0016787">
    <property type="term" value="F:hydrolase activity"/>
    <property type="evidence" value="ECO:0007669"/>
    <property type="project" value="UniProtKB-KW"/>
</dbReference>
<evidence type="ECO:0000256" key="2">
    <source>
        <dbReference type="SAM" id="MobiDB-lite"/>
    </source>
</evidence>
<sequence>MTHGTEREPTGSEPPESLPPVGPVVREDGSLHYSGISYALPPGYRPLQLDLWVPAGGGTYPVVVWIHGGAWQFGDRRCLPPTLETDAVHDALLEAGIAVASIDYRLAGEAVFPAQLHDARSAVRYLRRHASQLGLDAQRFGVWGESAGGHLAALLALTAGRTTQEGDPVVAEPVDSVRAVVDWYGVSDLATMPKFKVPPDVSLPPGTADPIEQLLGGATPERVRSASPVTYVSADAPPFLLIHGTDDIPVPLEQSSLLHAALLAAGVQSELVAVEGAGHIFVGATDIPALIARSVAFLTKHLEGRAR</sequence>
<evidence type="ECO:0000313" key="4">
    <source>
        <dbReference type="EMBL" id="WTT14045.1"/>
    </source>
</evidence>
<dbReference type="InterPro" id="IPR050300">
    <property type="entry name" value="GDXG_lipolytic_enzyme"/>
</dbReference>
<dbReference type="Gene3D" id="3.40.50.1820">
    <property type="entry name" value="alpha/beta hydrolase"/>
    <property type="match status" value="1"/>
</dbReference>
<dbReference type="EMBL" id="CP108222">
    <property type="protein sequence ID" value="WTT14045.1"/>
    <property type="molecule type" value="Genomic_DNA"/>
</dbReference>
<dbReference type="AlphaFoldDB" id="A0AAU1ZPY0"/>
<dbReference type="Pfam" id="PF20434">
    <property type="entry name" value="BD-FAE"/>
    <property type="match status" value="1"/>
</dbReference>
<gene>
    <name evidence="4" type="ORF">OHA22_00205</name>
</gene>
<accession>A0AAU1ZPY0</accession>
<feature type="domain" description="BD-FAE-like" evidence="3">
    <location>
        <begin position="49"/>
        <end position="262"/>
    </location>
</feature>
<feature type="compositionally biased region" description="Basic and acidic residues" evidence="2">
    <location>
        <begin position="1"/>
        <end position="10"/>
    </location>
</feature>
<dbReference type="SUPFAM" id="SSF53474">
    <property type="entry name" value="alpha/beta-Hydrolases"/>
    <property type="match status" value="1"/>
</dbReference>
<dbReference type="InterPro" id="IPR029058">
    <property type="entry name" value="AB_hydrolase_fold"/>
</dbReference>
<proteinExistence type="predicted"/>
<evidence type="ECO:0000259" key="3">
    <source>
        <dbReference type="Pfam" id="PF20434"/>
    </source>
</evidence>
<dbReference type="PANTHER" id="PTHR48081:SF13">
    <property type="entry name" value="ALPHA_BETA HYDROLASE"/>
    <property type="match status" value="1"/>
</dbReference>
<keyword evidence="1 4" id="KW-0378">Hydrolase</keyword>
<dbReference type="InterPro" id="IPR049492">
    <property type="entry name" value="BD-FAE-like_dom"/>
</dbReference>
<reference evidence="4" key="1">
    <citation type="submission" date="2022-10" db="EMBL/GenBank/DDBJ databases">
        <title>The complete genomes of actinobacterial strains from the NBC collection.</title>
        <authorList>
            <person name="Joergensen T.S."/>
            <person name="Alvarez Arevalo M."/>
            <person name="Sterndorff E.B."/>
            <person name="Faurdal D."/>
            <person name="Vuksanovic O."/>
            <person name="Mourched A.-S."/>
            <person name="Charusanti P."/>
            <person name="Shaw S."/>
            <person name="Blin K."/>
            <person name="Weber T."/>
        </authorList>
    </citation>
    <scope>NUCLEOTIDE SEQUENCE</scope>
    <source>
        <strain evidence="4">NBC_00093</strain>
    </source>
</reference>
<organism evidence="4">
    <name type="scientific">Streptomyces sp. NBC_00093</name>
    <dbReference type="NCBI Taxonomy" id="2975649"/>
    <lineage>
        <taxon>Bacteria</taxon>
        <taxon>Bacillati</taxon>
        <taxon>Actinomycetota</taxon>
        <taxon>Actinomycetes</taxon>
        <taxon>Kitasatosporales</taxon>
        <taxon>Streptomycetaceae</taxon>
        <taxon>Streptomyces</taxon>
    </lineage>
</organism>
<evidence type="ECO:0000256" key="1">
    <source>
        <dbReference type="ARBA" id="ARBA00022801"/>
    </source>
</evidence>
<dbReference type="PANTHER" id="PTHR48081">
    <property type="entry name" value="AB HYDROLASE SUPERFAMILY PROTEIN C4A8.06C"/>
    <property type="match status" value="1"/>
</dbReference>
<name>A0AAU1ZPY0_9ACTN</name>